<evidence type="ECO:0000313" key="2">
    <source>
        <dbReference type="Proteomes" id="UP000654075"/>
    </source>
</evidence>
<feature type="non-terminal residue" evidence="1">
    <location>
        <position position="1"/>
    </location>
</feature>
<keyword evidence="2" id="KW-1185">Reference proteome</keyword>
<dbReference type="Proteomes" id="UP000654075">
    <property type="component" value="Unassembled WGS sequence"/>
</dbReference>
<gene>
    <name evidence="1" type="ORF">PGLA1383_LOCUS43498</name>
</gene>
<dbReference type="AlphaFoldDB" id="A0A813GMR1"/>
<name>A0A813GMR1_POLGL</name>
<sequence>VHVSVDALIVTTMWVATYETVWKSRSQGVPRSRHDVGTGTTFEESFLLGSCAGMGRAFGAAVGLVREVFEVLVFDLGMDVVSAATSVHSGPLHLSHPVQYAEQPAVSPSWSSAPLDLLECFEAGSARWSGVSGGYPSHAFSGSMYLIE</sequence>
<dbReference type="EMBL" id="CAJNNV010028992">
    <property type="protein sequence ID" value="CAE8626568.1"/>
    <property type="molecule type" value="Genomic_DNA"/>
</dbReference>
<reference evidence="1" key="1">
    <citation type="submission" date="2021-02" db="EMBL/GenBank/DDBJ databases">
        <authorList>
            <person name="Dougan E. K."/>
            <person name="Rhodes N."/>
            <person name="Thang M."/>
            <person name="Chan C."/>
        </authorList>
    </citation>
    <scope>NUCLEOTIDE SEQUENCE</scope>
</reference>
<proteinExistence type="predicted"/>
<protein>
    <submittedName>
        <fullName evidence="1">Uncharacterized protein</fullName>
    </submittedName>
</protein>
<organism evidence="1 2">
    <name type="scientific">Polarella glacialis</name>
    <name type="common">Dinoflagellate</name>
    <dbReference type="NCBI Taxonomy" id="89957"/>
    <lineage>
        <taxon>Eukaryota</taxon>
        <taxon>Sar</taxon>
        <taxon>Alveolata</taxon>
        <taxon>Dinophyceae</taxon>
        <taxon>Suessiales</taxon>
        <taxon>Suessiaceae</taxon>
        <taxon>Polarella</taxon>
    </lineage>
</organism>
<accession>A0A813GMR1</accession>
<comment type="caution">
    <text evidence="1">The sequence shown here is derived from an EMBL/GenBank/DDBJ whole genome shotgun (WGS) entry which is preliminary data.</text>
</comment>
<feature type="non-terminal residue" evidence="1">
    <location>
        <position position="148"/>
    </location>
</feature>
<evidence type="ECO:0000313" key="1">
    <source>
        <dbReference type="EMBL" id="CAE8626568.1"/>
    </source>
</evidence>